<name>A0A6A5K9I0_9PLEO</name>
<feature type="compositionally biased region" description="Polar residues" evidence="1">
    <location>
        <begin position="563"/>
        <end position="573"/>
    </location>
</feature>
<dbReference type="AlphaFoldDB" id="A0A6A5K9I0"/>
<evidence type="ECO:0000256" key="1">
    <source>
        <dbReference type="SAM" id="MobiDB-lite"/>
    </source>
</evidence>
<feature type="compositionally biased region" description="Basic residues" evidence="1">
    <location>
        <begin position="491"/>
        <end position="500"/>
    </location>
</feature>
<feature type="compositionally biased region" description="Polar residues" evidence="1">
    <location>
        <begin position="679"/>
        <end position="689"/>
    </location>
</feature>
<dbReference type="EMBL" id="ML975357">
    <property type="protein sequence ID" value="KAF1831687.1"/>
    <property type="molecule type" value="Genomic_DNA"/>
</dbReference>
<feature type="region of interest" description="Disordered" evidence="1">
    <location>
        <begin position="1"/>
        <end position="147"/>
    </location>
</feature>
<feature type="compositionally biased region" description="Basic and acidic residues" evidence="1">
    <location>
        <begin position="478"/>
        <end position="488"/>
    </location>
</feature>
<gene>
    <name evidence="2" type="ORF">BDW02DRAFT_571812</name>
</gene>
<keyword evidence="3" id="KW-1185">Reference proteome</keyword>
<feature type="region of interest" description="Disordered" evidence="1">
    <location>
        <begin position="468"/>
        <end position="547"/>
    </location>
</feature>
<feature type="compositionally biased region" description="Low complexity" evidence="1">
    <location>
        <begin position="137"/>
        <end position="147"/>
    </location>
</feature>
<feature type="compositionally biased region" description="Low complexity" evidence="1">
    <location>
        <begin position="88"/>
        <end position="98"/>
    </location>
</feature>
<accession>A0A6A5K9I0</accession>
<dbReference type="Proteomes" id="UP000800040">
    <property type="component" value="Unassembled WGS sequence"/>
</dbReference>
<evidence type="ECO:0000313" key="3">
    <source>
        <dbReference type="Proteomes" id="UP000800040"/>
    </source>
</evidence>
<feature type="region of interest" description="Disordered" evidence="1">
    <location>
        <begin position="652"/>
        <end position="748"/>
    </location>
</feature>
<feature type="compositionally biased region" description="Low complexity" evidence="1">
    <location>
        <begin position="726"/>
        <end position="735"/>
    </location>
</feature>
<feature type="compositionally biased region" description="Basic and acidic residues" evidence="1">
    <location>
        <begin position="50"/>
        <end position="59"/>
    </location>
</feature>
<sequence>MGQDEPYFPYFSQPYQQEYTGYTPMPIEQQDAQQHHLDNSQRAASSRSIDTSKHNDHTNTRKTPKRKRTPSDAESDDDVPPVKRPRQARPTTRATAADVPRRYSEVSDNSSVSKPVKTTAVKPGEKPKKCNNKPWVRTNNTTKGETTRTARINQYTEDGPKYKVKDLPHGDWEASNYQFEYSQNLGMHEFKKRTMSARQIHEYITQYPGDNLRIWIQPVASDAARRYASASHSHCRFDKCPMRRWTGKGTIDVGNYRVAFDEKHKTYGMGAVDPYDCTGYAHLYCMERFLDFAYICQIADVKVDTRVSMPKEPKGHFAGAFGDKHFYEAHLAKKFIDAAREGRLGDTHEFADYPVHADYSRGEPKPHDRTLVYGLFGMNLTHRATSQLKQFLVRNLRPGSFPVHRGDMEVKLVDKKIESLDAFKDAAGRDSKKAFNYSAYYDHFHPEINQRIAECMVLRDQLLAAEGAAPKRSGKRRVLVDHSEDDIPVHVSRHSQKKHKTPIDESEDDCPVPKRPTKPKRSVVDDSESDSPAPAPRRSTKRKAFPVEDYSDDDDFEEIVSASHPQQHSGSRSSPRKKQRVDYAEPQDILPQADVYSPPVQPVPGYEPAKPLNPRNASCSALFPPNDGTWSNFDFENLLDQDAVNAALGVNRRKSSTLSNGPYPSALKSPRAQRGARTASFNVQPVTSSKKFKINDPPSRVALSRQVARAMYDQNQQPRRSKRLASKASPSSPSPGKVQSGRVDKRRH</sequence>
<feature type="compositionally biased region" description="Polar residues" evidence="1">
    <location>
        <begin position="40"/>
        <end position="49"/>
    </location>
</feature>
<feature type="region of interest" description="Disordered" evidence="1">
    <location>
        <begin position="561"/>
        <end position="612"/>
    </location>
</feature>
<proteinExistence type="predicted"/>
<reference evidence="2" key="1">
    <citation type="submission" date="2020-01" db="EMBL/GenBank/DDBJ databases">
        <authorList>
            <consortium name="DOE Joint Genome Institute"/>
            <person name="Haridas S."/>
            <person name="Albert R."/>
            <person name="Binder M."/>
            <person name="Bloem J."/>
            <person name="Labutti K."/>
            <person name="Salamov A."/>
            <person name="Andreopoulos B."/>
            <person name="Baker S.E."/>
            <person name="Barry K."/>
            <person name="Bills G."/>
            <person name="Bluhm B.H."/>
            <person name="Cannon C."/>
            <person name="Castanera R."/>
            <person name="Culley D.E."/>
            <person name="Daum C."/>
            <person name="Ezra D."/>
            <person name="Gonzalez J.B."/>
            <person name="Henrissat B."/>
            <person name="Kuo A."/>
            <person name="Liang C."/>
            <person name="Lipzen A."/>
            <person name="Lutzoni F."/>
            <person name="Magnuson J."/>
            <person name="Mondo S."/>
            <person name="Nolan M."/>
            <person name="Ohm R."/>
            <person name="Pangilinan J."/>
            <person name="Park H.-J."/>
            <person name="Ramirez L."/>
            <person name="Alfaro M."/>
            <person name="Sun H."/>
            <person name="Tritt A."/>
            <person name="Yoshinaga Y."/>
            <person name="Zwiers L.-H."/>
            <person name="Turgeon B.G."/>
            <person name="Goodwin S.B."/>
            <person name="Spatafora J.W."/>
            <person name="Crous P.W."/>
            <person name="Grigoriev I.V."/>
        </authorList>
    </citation>
    <scope>NUCLEOTIDE SEQUENCE</scope>
    <source>
        <strain evidence="2">P77</strain>
    </source>
</reference>
<protein>
    <submittedName>
        <fullName evidence="2">Uncharacterized protein</fullName>
    </submittedName>
</protein>
<evidence type="ECO:0000313" key="2">
    <source>
        <dbReference type="EMBL" id="KAF1831687.1"/>
    </source>
</evidence>
<organism evidence="2 3">
    <name type="scientific">Decorospora gaudefroyi</name>
    <dbReference type="NCBI Taxonomy" id="184978"/>
    <lineage>
        <taxon>Eukaryota</taxon>
        <taxon>Fungi</taxon>
        <taxon>Dikarya</taxon>
        <taxon>Ascomycota</taxon>
        <taxon>Pezizomycotina</taxon>
        <taxon>Dothideomycetes</taxon>
        <taxon>Pleosporomycetidae</taxon>
        <taxon>Pleosporales</taxon>
        <taxon>Pleosporineae</taxon>
        <taxon>Pleosporaceae</taxon>
        <taxon>Decorospora</taxon>
    </lineage>
</organism>
<dbReference type="OrthoDB" id="5307331at2759"/>